<dbReference type="PANTHER" id="PTHR35149">
    <property type="entry name" value="SLL5132 PROTEIN"/>
    <property type="match status" value="1"/>
</dbReference>
<keyword evidence="3" id="KW-1185">Reference proteome</keyword>
<dbReference type="EMBL" id="JACJKJ010000009">
    <property type="protein sequence ID" value="MBM6806660.1"/>
    <property type="molecule type" value="Genomic_DNA"/>
</dbReference>
<accession>A0ABS2F8W5</accession>
<evidence type="ECO:0000313" key="2">
    <source>
        <dbReference type="EMBL" id="MBM6806660.1"/>
    </source>
</evidence>
<sequence length="617" mass="73174">MNGQLLYTTKEVFDSYLHGKKYAIPPYQRGYKWEKEDIDKLLYDIHNFNLNEDLDLFYCLQNITLVENPFSFNVVDGQQRLTTLTIILSYLEEFQLINEKLQYNVRQETEDFLKEFIFRASGIKEINTWDELLVKAQVNGKDYDYQDIYYIFNAYKTVQAWFDLNSCALSSMKDKILNHVKVIINLPKNIEEKELFENLNGKRVPLDGADLIRALIITRVAKKEVGEIDDTTKQNVLINEKRIKIGLSLDAMNLWWSDKNRQIYFRQFTKEAKVSDTGSISFNEVLYPINSLYKLYALAFGEGKLSMDFYEKKSTGDNFLQELQLLQRTLENWYNDRELYHLILFTSIFAGESFKEKETSRLTFRDLYILWKGTLRKDFIQQLKNRIAQNDVFEDLLKQVSYSDDEMQKIAFKESWFDNKLVSVSTLLDIISILSTNSNVKLPAVYFRANKEDLEHIFPQTPIGDRIKDKRKQTDILYQYLDIINKSDNTEQINIKEDEIDWDNLEWKESIKSRINDKINKIIPINSLGNMCVLHESVNRGYGNDFFLEKRIDIMRKSREGYFIRPHVYDAFNKIYLERQTGCINTKMMINWDKSDILARRKYIINQINIFLNQSYE</sequence>
<evidence type="ECO:0000259" key="1">
    <source>
        <dbReference type="Pfam" id="PF03235"/>
    </source>
</evidence>
<name>A0ABS2F8W5_9BACE</name>
<comment type="caution">
    <text evidence="2">The sequence shown here is derived from an EMBL/GenBank/DDBJ whole genome shotgun (WGS) entry which is preliminary data.</text>
</comment>
<dbReference type="Proteomes" id="UP000782117">
    <property type="component" value="Unassembled WGS sequence"/>
</dbReference>
<dbReference type="InterPro" id="IPR004919">
    <property type="entry name" value="GmrSD_N"/>
</dbReference>
<feature type="domain" description="GmrSD restriction endonucleases N-terminal" evidence="1">
    <location>
        <begin position="11"/>
        <end position="216"/>
    </location>
</feature>
<proteinExistence type="predicted"/>
<dbReference type="RefSeq" id="WP_204500502.1">
    <property type="nucleotide sequence ID" value="NZ_JACJKJ010000009.1"/>
</dbReference>
<organism evidence="2 3">
    <name type="scientific">Bacteroides caecicola</name>
    <dbReference type="NCBI Taxonomy" id="1462569"/>
    <lineage>
        <taxon>Bacteria</taxon>
        <taxon>Pseudomonadati</taxon>
        <taxon>Bacteroidota</taxon>
        <taxon>Bacteroidia</taxon>
        <taxon>Bacteroidales</taxon>
        <taxon>Bacteroidaceae</taxon>
        <taxon>Bacteroides</taxon>
    </lineage>
</organism>
<evidence type="ECO:0000313" key="3">
    <source>
        <dbReference type="Proteomes" id="UP000782117"/>
    </source>
</evidence>
<protein>
    <submittedName>
        <fullName evidence="2">DUF262 domain-containing protein</fullName>
    </submittedName>
</protein>
<reference evidence="2 3" key="1">
    <citation type="journal article" date="2021" name="Sci. Rep.">
        <title>The distribution of antibiotic resistance genes in chicken gut microbiota commensals.</title>
        <authorList>
            <person name="Juricova H."/>
            <person name="Matiasovicova J."/>
            <person name="Kubasova T."/>
            <person name="Cejkova D."/>
            <person name="Rychlik I."/>
        </authorList>
    </citation>
    <scope>NUCLEOTIDE SEQUENCE [LARGE SCALE GENOMIC DNA]</scope>
    <source>
        <strain evidence="2 3">An768</strain>
    </source>
</reference>
<gene>
    <name evidence="2" type="ORF">H6A24_09165</name>
</gene>
<dbReference type="Pfam" id="PF03235">
    <property type="entry name" value="GmrSD_N"/>
    <property type="match status" value="1"/>
</dbReference>
<dbReference type="PANTHER" id="PTHR35149:SF1">
    <property type="entry name" value="DUF5655 DOMAIN-CONTAINING PROTEIN"/>
    <property type="match status" value="1"/>
</dbReference>